<protein>
    <submittedName>
        <fullName evidence="1">Uncharacterized protein</fullName>
    </submittedName>
</protein>
<evidence type="ECO:0000313" key="2">
    <source>
        <dbReference type="Proteomes" id="UP001062846"/>
    </source>
</evidence>
<accession>A0ACC0MCR0</accession>
<keyword evidence="2" id="KW-1185">Reference proteome</keyword>
<organism evidence="1 2">
    <name type="scientific">Rhododendron molle</name>
    <name type="common">Chinese azalea</name>
    <name type="synonym">Azalea mollis</name>
    <dbReference type="NCBI Taxonomy" id="49168"/>
    <lineage>
        <taxon>Eukaryota</taxon>
        <taxon>Viridiplantae</taxon>
        <taxon>Streptophyta</taxon>
        <taxon>Embryophyta</taxon>
        <taxon>Tracheophyta</taxon>
        <taxon>Spermatophyta</taxon>
        <taxon>Magnoliopsida</taxon>
        <taxon>eudicotyledons</taxon>
        <taxon>Gunneridae</taxon>
        <taxon>Pentapetalae</taxon>
        <taxon>asterids</taxon>
        <taxon>Ericales</taxon>
        <taxon>Ericaceae</taxon>
        <taxon>Ericoideae</taxon>
        <taxon>Rhodoreae</taxon>
        <taxon>Rhododendron</taxon>
    </lineage>
</organism>
<sequence length="79" mass="9087">MAIRDRLTAVHDRFVRDRLPCLTDSTIMLLCKYGLHILPLNDLDMAFQLHHVSSVEEFDMEGSSEVSELHRHSVIVVIL</sequence>
<comment type="caution">
    <text evidence="1">The sequence shown here is derived from an EMBL/GenBank/DDBJ whole genome shotgun (WGS) entry which is preliminary data.</text>
</comment>
<proteinExistence type="predicted"/>
<gene>
    <name evidence="1" type="ORF">RHMOL_Rhmol09G0118300</name>
</gene>
<dbReference type="Proteomes" id="UP001062846">
    <property type="component" value="Chromosome 9"/>
</dbReference>
<dbReference type="EMBL" id="CM046396">
    <property type="protein sequence ID" value="KAI8538620.1"/>
    <property type="molecule type" value="Genomic_DNA"/>
</dbReference>
<reference evidence="1" key="1">
    <citation type="submission" date="2022-02" db="EMBL/GenBank/DDBJ databases">
        <title>Plant Genome Project.</title>
        <authorList>
            <person name="Zhang R.-G."/>
        </authorList>
    </citation>
    <scope>NUCLEOTIDE SEQUENCE</scope>
    <source>
        <strain evidence="1">AT1</strain>
    </source>
</reference>
<evidence type="ECO:0000313" key="1">
    <source>
        <dbReference type="EMBL" id="KAI8538620.1"/>
    </source>
</evidence>
<name>A0ACC0MCR0_RHOML</name>